<dbReference type="EnsemblPlants" id="AUR62044630-RA">
    <property type="protein sequence ID" value="AUR62044630-RA:cds"/>
    <property type="gene ID" value="AUR62044630"/>
</dbReference>
<dbReference type="AlphaFoldDB" id="A0A803N8X5"/>
<dbReference type="Gramene" id="AUR62044630-RA">
    <property type="protein sequence ID" value="AUR62044630-RA:cds"/>
    <property type="gene ID" value="AUR62044630"/>
</dbReference>
<dbReference type="Gramene" id="AUR62042326-RA">
    <property type="protein sequence ID" value="AUR62042326-RA:cds"/>
    <property type="gene ID" value="AUR62042326"/>
</dbReference>
<organism evidence="1 2">
    <name type="scientific">Chenopodium quinoa</name>
    <name type="common">Quinoa</name>
    <dbReference type="NCBI Taxonomy" id="63459"/>
    <lineage>
        <taxon>Eukaryota</taxon>
        <taxon>Viridiplantae</taxon>
        <taxon>Streptophyta</taxon>
        <taxon>Embryophyta</taxon>
        <taxon>Tracheophyta</taxon>
        <taxon>Spermatophyta</taxon>
        <taxon>Magnoliopsida</taxon>
        <taxon>eudicotyledons</taxon>
        <taxon>Gunneridae</taxon>
        <taxon>Pentapetalae</taxon>
        <taxon>Caryophyllales</taxon>
        <taxon>Chenopodiaceae</taxon>
        <taxon>Chenopodioideae</taxon>
        <taxon>Atripliceae</taxon>
        <taxon>Chenopodium</taxon>
    </lineage>
</organism>
<accession>A0A803NCH4</accession>
<protein>
    <submittedName>
        <fullName evidence="1">Uncharacterized protein</fullName>
    </submittedName>
</protein>
<name>A0A803N8X5_CHEQI</name>
<dbReference type="EnsemblPlants" id="AUR62042326-RA">
    <property type="protein sequence ID" value="AUR62042326-RA:cds"/>
    <property type="gene ID" value="AUR62042326"/>
</dbReference>
<keyword evidence="2" id="KW-1185">Reference proteome</keyword>
<accession>A0A803NES6</accession>
<reference evidence="1" key="1">
    <citation type="journal article" date="2017" name="Nature">
        <title>The genome of Chenopodium quinoa.</title>
        <authorList>
            <person name="Jarvis D.E."/>
            <person name="Ho Y.S."/>
            <person name="Lightfoot D.J."/>
            <person name="Schmoeckel S.M."/>
            <person name="Li B."/>
            <person name="Borm T.J.A."/>
            <person name="Ohyanagi H."/>
            <person name="Mineta K."/>
            <person name="Michell C.T."/>
            <person name="Saber N."/>
            <person name="Kharbatia N.M."/>
            <person name="Rupper R.R."/>
            <person name="Sharp A.R."/>
            <person name="Dally N."/>
            <person name="Boughton B.A."/>
            <person name="Woo Y.H."/>
            <person name="Gao G."/>
            <person name="Schijlen E.G.W.M."/>
            <person name="Guo X."/>
            <person name="Momin A.A."/>
            <person name="Negrao S."/>
            <person name="Al-Babili S."/>
            <person name="Gehring C."/>
            <person name="Roessner U."/>
            <person name="Jung C."/>
            <person name="Murphy K."/>
            <person name="Arold S.T."/>
            <person name="Gojobori T."/>
            <person name="van der Linden C.G."/>
            <person name="van Loo E.N."/>
            <person name="Jellen E.N."/>
            <person name="Maughan P.J."/>
            <person name="Tester M."/>
        </authorList>
    </citation>
    <scope>NUCLEOTIDE SEQUENCE [LARGE SCALE GENOMIC DNA]</scope>
    <source>
        <strain evidence="1">cv. PI 614886</strain>
    </source>
</reference>
<dbReference type="Proteomes" id="UP000596660">
    <property type="component" value="Unplaced"/>
</dbReference>
<evidence type="ECO:0000313" key="1">
    <source>
        <dbReference type="EnsemblPlants" id="AUR62042326-RA:cds"/>
    </source>
</evidence>
<dbReference type="Gramene" id="AUR62043794-RA">
    <property type="protein sequence ID" value="AUR62043794-RA:cds"/>
    <property type="gene ID" value="AUR62043794"/>
</dbReference>
<evidence type="ECO:0000313" key="2">
    <source>
        <dbReference type="Proteomes" id="UP000596660"/>
    </source>
</evidence>
<dbReference type="EnsemblPlants" id="AUR62043794-RA">
    <property type="protein sequence ID" value="AUR62043794-RA:cds"/>
    <property type="gene ID" value="AUR62043794"/>
</dbReference>
<reference evidence="1" key="2">
    <citation type="submission" date="2021-03" db="UniProtKB">
        <authorList>
            <consortium name="EnsemblPlants"/>
        </authorList>
    </citation>
    <scope>IDENTIFICATION</scope>
</reference>
<proteinExistence type="predicted"/>
<accession>A0A803N8X5</accession>
<sequence length="218" mass="23989">MMAGIELSHQVIVERFVQTRWIAPSGELFSFVAPRCSSKYITPINEARSTPRSQGLEDPSPKGVVASFCVTTDSDDLLHSPPSYIRHSSGFHFGLLPCLRTRLVDLKLLNRLRLVSNEERRGRRTSVPAVAPLVNLESQTHSLINATLTESVLALLKSLVFKQTSRDVWSCLQPNFSQQSLANANSLAAINEPVSNVDFVTSVLRGLGPDYAMLVTAI</sequence>